<dbReference type="OrthoDB" id="9804511at2"/>
<dbReference type="InterPro" id="IPR012939">
    <property type="entry name" value="Glyco_hydro_92"/>
</dbReference>
<dbReference type="Gene3D" id="2.70.98.10">
    <property type="match status" value="1"/>
</dbReference>
<dbReference type="InterPro" id="IPR050883">
    <property type="entry name" value="PNGase"/>
</dbReference>
<dbReference type="GO" id="GO:0030246">
    <property type="term" value="F:carbohydrate binding"/>
    <property type="evidence" value="ECO:0007669"/>
    <property type="project" value="InterPro"/>
</dbReference>
<name>A0A2N3Y1X6_SACSN</name>
<evidence type="ECO:0000259" key="3">
    <source>
        <dbReference type="Pfam" id="PF07971"/>
    </source>
</evidence>
<evidence type="ECO:0000259" key="4">
    <source>
        <dbReference type="Pfam" id="PF17678"/>
    </source>
</evidence>
<dbReference type="Gene3D" id="1.20.1050.60">
    <property type="entry name" value="alpha-1,2-mannosidase"/>
    <property type="match status" value="1"/>
</dbReference>
<dbReference type="Pfam" id="PF07971">
    <property type="entry name" value="Glyco_hydro_92"/>
    <property type="match status" value="1"/>
</dbReference>
<dbReference type="GO" id="GO:0005829">
    <property type="term" value="C:cytosol"/>
    <property type="evidence" value="ECO:0007669"/>
    <property type="project" value="TreeGrafter"/>
</dbReference>
<dbReference type="STRING" id="994479.GCA_000194155_01586"/>
<evidence type="ECO:0000313" key="5">
    <source>
        <dbReference type="EMBL" id="PKW16938.1"/>
    </source>
</evidence>
<sequence>MNESRSRIQLRPRRKSRFTALLAISVVAAALPSTATAAPAGTAAMAGDPAQYVNPFVGTKPGGPDFGHGGGAGNTFPGAVAPFGMMQWSPDTKTYQHGGYFHDDNRIRGFSLTHISGAGCGDFGNIPFMPVLGDRPVDNYTFSHSNESAAPGTYGVTFNNGLKAELAATQRSGIARFTYPQGLQAALSIDAAKAFNNATGSLTIGTNTISGYSESGGFCGAGNRYKVYFHASFDRDFTSTGVVESGEVDHNRTQISGASAGIAPQPTKHASPSPAHPEASDGTQAFVKFDTSTDSAVVARVGISFVSAENAKANAEAEQGAKSFDEIRDGTRAAWNGILSRIDVSGGTDEDRRRLYTGLYHSLLHPNLFSDTNGQYTGFDGQVHAATGGHAQYANFSGWDVYRSQIPLVALIAPDIASDIAQSALNQSVQGGYFDRWTVANGGTGVMVGDPLPIIIASSYAFGATDFDAAGALKKMVDGAANPSERAGYNQYNSLGYVPPGVNGVWGSASTTLEYTSADFAVAQLAGRIGAAEVHDAFMTRAQNWKNRFNPGNGYLQPRNADGSWPSFDPVQHDEYVEGNGAQYTWMVPYNHRALFDLMGGDEKVASRLDAFFTELNGGPDEPTAYLGNEPTLNTPWAYAYAGQPHKTQDIVRRALVELFKSTPDGEVGNDDLGQMSSWAVWASIGMYPQAPGRADLVLASPLFSSVVIDRGDGTKITINAPGATENTKYVHGLKANGAESTKPWLGEDFVETGGTLDFALGEEPDTTWGSSPTDAPPSYDAPPPAGPTGAIGRRFDGTGLQVRDCAAEPSQIWHLPA</sequence>
<dbReference type="AlphaFoldDB" id="A0A2N3Y1X6"/>
<keyword evidence="6" id="KW-1185">Reference proteome</keyword>
<dbReference type="InterPro" id="IPR005887">
    <property type="entry name" value="GH92_a_mannosidase_put"/>
</dbReference>
<feature type="domain" description="Glycosyl hydrolase family 92 N-terminal" evidence="4">
    <location>
        <begin position="52"/>
        <end position="304"/>
    </location>
</feature>
<dbReference type="GO" id="GO:0000224">
    <property type="term" value="F:peptide-N4-(N-acetyl-beta-glucosaminyl)asparagine amidase activity"/>
    <property type="evidence" value="ECO:0007669"/>
    <property type="project" value="TreeGrafter"/>
</dbReference>
<gene>
    <name evidence="5" type="ORF">A8926_4847</name>
</gene>
<reference evidence="5" key="1">
    <citation type="submission" date="2017-12" db="EMBL/GenBank/DDBJ databases">
        <title>Sequencing the genomes of 1000 Actinobacteria strains.</title>
        <authorList>
            <person name="Klenk H.-P."/>
        </authorList>
    </citation>
    <scope>NUCLEOTIDE SEQUENCE [LARGE SCALE GENOMIC DNA]</scope>
    <source>
        <strain evidence="5">DSM 44228</strain>
    </source>
</reference>
<proteinExistence type="predicted"/>
<dbReference type="NCBIfam" id="TIGR01180">
    <property type="entry name" value="aman2_put"/>
    <property type="match status" value="1"/>
</dbReference>
<feature type="signal peptide" evidence="2">
    <location>
        <begin position="1"/>
        <end position="37"/>
    </location>
</feature>
<dbReference type="InterPro" id="IPR041371">
    <property type="entry name" value="GH92_N"/>
</dbReference>
<dbReference type="Gene3D" id="1.20.1610.10">
    <property type="entry name" value="alpha-1,2-mannosidases domains"/>
    <property type="match status" value="1"/>
</dbReference>
<dbReference type="SUPFAM" id="SSF48208">
    <property type="entry name" value="Six-hairpin glycosidases"/>
    <property type="match status" value="1"/>
</dbReference>
<dbReference type="PANTHER" id="PTHR12143">
    <property type="entry name" value="PEPTIDE N-GLYCANASE PNGASE -RELATED"/>
    <property type="match status" value="1"/>
</dbReference>
<dbReference type="GO" id="GO:0006516">
    <property type="term" value="P:glycoprotein catabolic process"/>
    <property type="evidence" value="ECO:0007669"/>
    <property type="project" value="TreeGrafter"/>
</dbReference>
<dbReference type="GO" id="GO:0005975">
    <property type="term" value="P:carbohydrate metabolic process"/>
    <property type="evidence" value="ECO:0007669"/>
    <property type="project" value="InterPro"/>
</dbReference>
<feature type="domain" description="Glycosyl hydrolase family 92" evidence="3">
    <location>
        <begin position="310"/>
        <end position="762"/>
    </location>
</feature>
<keyword evidence="2" id="KW-0732">Signal</keyword>
<comment type="caution">
    <text evidence="5">The sequence shown here is derived from an EMBL/GenBank/DDBJ whole genome shotgun (WGS) entry which is preliminary data.</text>
</comment>
<evidence type="ECO:0000313" key="6">
    <source>
        <dbReference type="Proteomes" id="UP000233786"/>
    </source>
</evidence>
<organism evidence="5 6">
    <name type="scientific">Saccharopolyspora spinosa</name>
    <dbReference type="NCBI Taxonomy" id="60894"/>
    <lineage>
        <taxon>Bacteria</taxon>
        <taxon>Bacillati</taxon>
        <taxon>Actinomycetota</taxon>
        <taxon>Actinomycetes</taxon>
        <taxon>Pseudonocardiales</taxon>
        <taxon>Pseudonocardiaceae</taxon>
        <taxon>Saccharopolyspora</taxon>
    </lineage>
</organism>
<dbReference type="InterPro" id="IPR014718">
    <property type="entry name" value="GH-type_carb-bd"/>
</dbReference>
<feature type="region of interest" description="Disordered" evidence="1">
    <location>
        <begin position="762"/>
        <end position="795"/>
    </location>
</feature>
<feature type="chain" id="PRO_5014872144" evidence="2">
    <location>
        <begin position="38"/>
        <end position="818"/>
    </location>
</feature>
<dbReference type="InterPro" id="IPR008928">
    <property type="entry name" value="6-hairpin_glycosidase_sf"/>
</dbReference>
<dbReference type="Proteomes" id="UP000233786">
    <property type="component" value="Unassembled WGS sequence"/>
</dbReference>
<evidence type="ECO:0000256" key="1">
    <source>
        <dbReference type="SAM" id="MobiDB-lite"/>
    </source>
</evidence>
<feature type="region of interest" description="Disordered" evidence="1">
    <location>
        <begin position="258"/>
        <end position="281"/>
    </location>
</feature>
<dbReference type="Pfam" id="PF17678">
    <property type="entry name" value="Glyco_hydro_92N"/>
    <property type="match status" value="1"/>
</dbReference>
<dbReference type="PANTHER" id="PTHR12143:SF39">
    <property type="entry name" value="SECRETED PROTEIN"/>
    <property type="match status" value="1"/>
</dbReference>
<evidence type="ECO:0000256" key="2">
    <source>
        <dbReference type="SAM" id="SignalP"/>
    </source>
</evidence>
<accession>A0A2N3Y1X6</accession>
<protein>
    <submittedName>
        <fullName evidence="5">Alpha-1,2-mannosidase</fullName>
    </submittedName>
</protein>
<dbReference type="EMBL" id="PJNB01000001">
    <property type="protein sequence ID" value="PKW16938.1"/>
    <property type="molecule type" value="Genomic_DNA"/>
</dbReference>
<dbReference type="Gene3D" id="3.30.2080.10">
    <property type="entry name" value="GH92 mannosidase domain"/>
    <property type="match status" value="1"/>
</dbReference>